<dbReference type="EMBL" id="KZ680211">
    <property type="protein sequence ID" value="PTB67505.1"/>
    <property type="molecule type" value="Genomic_DNA"/>
</dbReference>
<evidence type="ECO:0000313" key="3">
    <source>
        <dbReference type="Proteomes" id="UP000241546"/>
    </source>
</evidence>
<dbReference type="Proteomes" id="UP000241546">
    <property type="component" value="Unassembled WGS sequence"/>
</dbReference>
<evidence type="ECO:0008006" key="4">
    <source>
        <dbReference type="Google" id="ProtNLM"/>
    </source>
</evidence>
<feature type="compositionally biased region" description="Basic and acidic residues" evidence="1">
    <location>
        <begin position="121"/>
        <end position="135"/>
    </location>
</feature>
<dbReference type="GeneID" id="36602220"/>
<reference evidence="3" key="1">
    <citation type="submission" date="2016-07" db="EMBL/GenBank/DDBJ databases">
        <title>Multiple horizontal gene transfer events from other fungi enriched the ability of initially mycotrophic Trichoderma (Ascomycota) to feed on dead plant biomass.</title>
        <authorList>
            <consortium name="DOE Joint Genome Institute"/>
            <person name="Atanasova L."/>
            <person name="Chenthamara K."/>
            <person name="Zhang J."/>
            <person name="Grujic M."/>
            <person name="Henrissat B."/>
            <person name="Kuo A."/>
            <person name="Aerts A."/>
            <person name="Salamov A."/>
            <person name="Lipzen A."/>
            <person name="Labutti K."/>
            <person name="Barry K."/>
            <person name="Miao Y."/>
            <person name="Rahimi M.J."/>
            <person name="Shen Q."/>
            <person name="Grigoriev I.V."/>
            <person name="Kubicek C.P."/>
            <person name="Druzhinina I.S."/>
        </authorList>
    </citation>
    <scope>NUCLEOTIDE SEQUENCE [LARGE SCALE GENOMIC DNA]</scope>
    <source>
        <strain evidence="3">TUCIM 6016</strain>
    </source>
</reference>
<organism evidence="2 3">
    <name type="scientific">Trichoderma citrinoviride</name>
    <dbReference type="NCBI Taxonomy" id="58853"/>
    <lineage>
        <taxon>Eukaryota</taxon>
        <taxon>Fungi</taxon>
        <taxon>Dikarya</taxon>
        <taxon>Ascomycota</taxon>
        <taxon>Pezizomycotina</taxon>
        <taxon>Sordariomycetes</taxon>
        <taxon>Hypocreomycetidae</taxon>
        <taxon>Hypocreales</taxon>
        <taxon>Hypocreaceae</taxon>
        <taxon>Trichoderma</taxon>
    </lineage>
</organism>
<evidence type="ECO:0000256" key="1">
    <source>
        <dbReference type="SAM" id="MobiDB-lite"/>
    </source>
</evidence>
<dbReference type="RefSeq" id="XP_024750825.1">
    <property type="nucleotide sequence ID" value="XM_024894102.1"/>
</dbReference>
<sequence>MPPKKSDSADGPAVSGLRDNELRFIKAVFDNMTQKPDANWTQVASDLGLKDAKCAKERFRQMSVRHGWRTTTPGNSPSKAKKGGDVTGPSGDGKVAKKPRMRTPRKAVAKKDVSEEDDGDDVKYEDDVKEEKMGSDDDDESYF</sequence>
<feature type="region of interest" description="Disordered" evidence="1">
    <location>
        <begin position="60"/>
        <end position="143"/>
    </location>
</feature>
<feature type="compositionally biased region" description="Polar residues" evidence="1">
    <location>
        <begin position="69"/>
        <end position="78"/>
    </location>
</feature>
<dbReference type="AlphaFoldDB" id="A0A2T4BDX0"/>
<protein>
    <recommendedName>
        <fullName evidence="4">Myb-like domain-containing protein</fullName>
    </recommendedName>
</protein>
<accession>A0A2T4BDX0</accession>
<evidence type="ECO:0000313" key="2">
    <source>
        <dbReference type="EMBL" id="PTB67505.1"/>
    </source>
</evidence>
<dbReference type="OrthoDB" id="5239281at2759"/>
<name>A0A2T4BDX0_9HYPO</name>
<proteinExistence type="predicted"/>
<keyword evidence="3" id="KW-1185">Reference proteome</keyword>
<gene>
    <name evidence="2" type="ORF">BBK36DRAFT_1158340</name>
</gene>
<feature type="compositionally biased region" description="Basic residues" evidence="1">
    <location>
        <begin position="96"/>
        <end position="108"/>
    </location>
</feature>